<dbReference type="InterPro" id="IPR027417">
    <property type="entry name" value="P-loop_NTPase"/>
</dbReference>
<dbReference type="Proteomes" id="UP000063699">
    <property type="component" value="Chromosome"/>
</dbReference>
<dbReference type="PROSITE" id="PS50043">
    <property type="entry name" value="HTH_LUXR_2"/>
    <property type="match status" value="1"/>
</dbReference>
<dbReference type="SUPFAM" id="SSF52540">
    <property type="entry name" value="P-loop containing nucleoside triphosphate hydrolases"/>
    <property type="match status" value="1"/>
</dbReference>
<accession>A0A0N9I4T1</accession>
<dbReference type="PANTHER" id="PTHR16305:SF28">
    <property type="entry name" value="GUANYLATE CYCLASE DOMAIN-CONTAINING PROTEIN"/>
    <property type="match status" value="1"/>
</dbReference>
<dbReference type="Pfam" id="PF13191">
    <property type="entry name" value="AAA_16"/>
    <property type="match status" value="1"/>
</dbReference>
<dbReference type="GO" id="GO:0006355">
    <property type="term" value="P:regulation of DNA-templated transcription"/>
    <property type="evidence" value="ECO:0007669"/>
    <property type="project" value="InterPro"/>
</dbReference>
<dbReference type="SMART" id="SM00421">
    <property type="entry name" value="HTH_LUXR"/>
    <property type="match status" value="1"/>
</dbReference>
<evidence type="ECO:0000259" key="3">
    <source>
        <dbReference type="PROSITE" id="PS50043"/>
    </source>
</evidence>
<dbReference type="GO" id="GO:0004016">
    <property type="term" value="F:adenylate cyclase activity"/>
    <property type="evidence" value="ECO:0007669"/>
    <property type="project" value="TreeGrafter"/>
</dbReference>
<dbReference type="InterPro" id="IPR036388">
    <property type="entry name" value="WH-like_DNA-bd_sf"/>
</dbReference>
<dbReference type="AlphaFoldDB" id="A0A0N9I4T1"/>
<keyword evidence="2" id="KW-0067">ATP-binding</keyword>
<name>A0A0N9I4T1_9PSEU</name>
<dbReference type="InterPro" id="IPR000792">
    <property type="entry name" value="Tscrpt_reg_LuxR_C"/>
</dbReference>
<dbReference type="CDD" id="cd06170">
    <property type="entry name" value="LuxR_C_like"/>
    <property type="match status" value="1"/>
</dbReference>
<feature type="domain" description="HTH luxR-type" evidence="3">
    <location>
        <begin position="886"/>
        <end position="951"/>
    </location>
</feature>
<proteinExistence type="predicted"/>
<keyword evidence="1" id="KW-0547">Nucleotide-binding</keyword>
<dbReference type="Pfam" id="PF00196">
    <property type="entry name" value="GerE"/>
    <property type="match status" value="1"/>
</dbReference>
<dbReference type="KEGG" id="kphy:AOZ06_24075"/>
<gene>
    <name evidence="4" type="ORF">AOZ06_24075</name>
</gene>
<dbReference type="SUPFAM" id="SSF46894">
    <property type="entry name" value="C-terminal effector domain of the bipartite response regulators"/>
    <property type="match status" value="1"/>
</dbReference>
<dbReference type="GO" id="GO:0003677">
    <property type="term" value="F:DNA binding"/>
    <property type="evidence" value="ECO:0007669"/>
    <property type="project" value="InterPro"/>
</dbReference>
<reference evidence="4 5" key="1">
    <citation type="submission" date="2015-07" db="EMBL/GenBank/DDBJ databases">
        <title>Genome sequencing of Kibdelosporangium phytohabitans.</title>
        <authorList>
            <person name="Qin S."/>
            <person name="Xing K."/>
        </authorList>
    </citation>
    <scope>NUCLEOTIDE SEQUENCE [LARGE SCALE GENOMIC DNA]</scope>
    <source>
        <strain evidence="4 5">KLBMP1111</strain>
    </source>
</reference>
<evidence type="ECO:0000256" key="1">
    <source>
        <dbReference type="ARBA" id="ARBA00022741"/>
    </source>
</evidence>
<dbReference type="PRINTS" id="PR00038">
    <property type="entry name" value="HTHLUXR"/>
</dbReference>
<sequence length="956" mass="102586">MGELLKSARGGRGAAVFLVGEGGIGKSRLAASAADLGFAADMRLLRGRGSAMGPTAPFRSLTEALLSLARLDSPVDVDALGPYRAVLGRLIPDWGPPVTEHDGGSLIILAEAVLRLIGLAGRGNGCLVTLEDLHEADPETLAVVDYLIDNIARQPIVLLGTLRADQSPALEIVESAARRDAAVLIRLDRLDKPDVRRLAAACLGVGKHDVPQDAADLLWAGSAGNPFLVEEILGGMVDGGLLVAHEGRWQVRDTKRATAPHTFVRSVARRVELLDTHTRDLVSAAAVLGQRFPLAVLREVTDLSYRDLLSYLHTDRAAQLIASDDQAPGWYGFQHQLIVEAVLSLLAPADRARLSAQVADAVEAVYPGLPGEWCQVCASLRLNAGETAVAGRLFLEAGRRALNQGAADSAVALLDRAWEWLEDEDGTARADVLETLLYALAEAGQIDRGLSSVIALDQVGAGLDRQRRARLRTRLAWAAHAAGRFTDGIAQVDAARALLGPDASPADFAPIDIVDAYLAVDQPGQEQLRKAEVLARRAATVAETANLHVVACQAWQLLGALVRPRDPVEASACFEHSRAIAVQHELPIWEIHALARLGNDDAMRDGNLDRMRQARQKASSIGAVTARYHADASTSLQLILRGEFDAAEALIDEVLEATTRLGLREAVRYVLMMRIVLAGHRGRSQDLEHALADFRAREGDLVQHAPRVHGLSKAICALLEEDRPRAVAELSLALDFEAANPTIYAYAGRHGVQLLLRILSGAAGWAAYEEIVSDPASQFRWDRQFSTFGRAVLLGRSGQHAKATAAVAEAISVGEPYEMGRHLGLRLAGEAALADGWGTPVEWLRTAEEFFHKADIPAVAGACRALLRGAGARVAQRRSGAEEIPAALRVAGVTVREYEVMQLLVRRLGNREIAEQLHLSTRTVERHISSLLTKTGLPNRKALGELAATVDTSGAG</sequence>
<protein>
    <submittedName>
        <fullName evidence="4">LuxR family transcriptional regulator</fullName>
    </submittedName>
</protein>
<evidence type="ECO:0000313" key="5">
    <source>
        <dbReference type="Proteomes" id="UP000063699"/>
    </source>
</evidence>
<keyword evidence="5" id="KW-1185">Reference proteome</keyword>
<dbReference type="STRING" id="860235.AOZ06_24075"/>
<dbReference type="EMBL" id="CP012752">
    <property type="protein sequence ID" value="ALG09570.1"/>
    <property type="molecule type" value="Genomic_DNA"/>
</dbReference>
<evidence type="ECO:0000256" key="2">
    <source>
        <dbReference type="ARBA" id="ARBA00022840"/>
    </source>
</evidence>
<evidence type="ECO:0000313" key="4">
    <source>
        <dbReference type="EMBL" id="ALG09570.1"/>
    </source>
</evidence>
<dbReference type="GO" id="GO:0005524">
    <property type="term" value="F:ATP binding"/>
    <property type="evidence" value="ECO:0007669"/>
    <property type="project" value="UniProtKB-KW"/>
</dbReference>
<dbReference type="PANTHER" id="PTHR16305">
    <property type="entry name" value="TESTICULAR SOLUBLE ADENYLYL CYCLASE"/>
    <property type="match status" value="1"/>
</dbReference>
<dbReference type="InterPro" id="IPR016032">
    <property type="entry name" value="Sig_transdc_resp-reg_C-effctor"/>
</dbReference>
<dbReference type="InterPro" id="IPR041664">
    <property type="entry name" value="AAA_16"/>
</dbReference>
<dbReference type="Gene3D" id="1.10.10.10">
    <property type="entry name" value="Winged helix-like DNA-binding domain superfamily/Winged helix DNA-binding domain"/>
    <property type="match status" value="1"/>
</dbReference>
<organism evidence="4 5">
    <name type="scientific">Kibdelosporangium phytohabitans</name>
    <dbReference type="NCBI Taxonomy" id="860235"/>
    <lineage>
        <taxon>Bacteria</taxon>
        <taxon>Bacillati</taxon>
        <taxon>Actinomycetota</taxon>
        <taxon>Actinomycetes</taxon>
        <taxon>Pseudonocardiales</taxon>
        <taxon>Pseudonocardiaceae</taxon>
        <taxon>Kibdelosporangium</taxon>
    </lineage>
</organism>
<dbReference type="GO" id="GO:0005737">
    <property type="term" value="C:cytoplasm"/>
    <property type="evidence" value="ECO:0007669"/>
    <property type="project" value="TreeGrafter"/>
</dbReference>